<sequence>MAPRQDGMNPLVYGHSTARLTSTKGGQYSYGGGCDGLEGGISGFRGVSYSYIRSDVPFSNINFEPKKKSIFNNNNPMISNQIRKRTKRRTRLNLTQRATTKERKHKGSLQERDEIRTLKKEAIMYELKCQIIQAKSRELQRILYEQDEEILRKEKEVRDLRSIERTLIKFLEEYENQPVDIQQPVPNNLQIAAAPSAFKDNIYRIYVLCAALLSFLLVRVVSHGSIVVNRV</sequence>
<dbReference type="Proteomes" id="UP000789570">
    <property type="component" value="Unassembled WGS sequence"/>
</dbReference>
<dbReference type="EMBL" id="CAJVPQ010000135">
    <property type="protein sequence ID" value="CAG8449477.1"/>
    <property type="molecule type" value="Genomic_DNA"/>
</dbReference>
<evidence type="ECO:0000313" key="2">
    <source>
        <dbReference type="EMBL" id="CAG8449477.1"/>
    </source>
</evidence>
<dbReference type="AlphaFoldDB" id="A0A9N8VDQ5"/>
<name>A0A9N8VDQ5_9GLOM</name>
<keyword evidence="1" id="KW-0812">Transmembrane</keyword>
<comment type="caution">
    <text evidence="2">The sequence shown here is derived from an EMBL/GenBank/DDBJ whole genome shotgun (WGS) entry which is preliminary data.</text>
</comment>
<feature type="transmembrane region" description="Helical" evidence="1">
    <location>
        <begin position="205"/>
        <end position="228"/>
    </location>
</feature>
<keyword evidence="3" id="KW-1185">Reference proteome</keyword>
<dbReference type="OrthoDB" id="2434093at2759"/>
<protein>
    <submittedName>
        <fullName evidence="2">5334_t:CDS:1</fullName>
    </submittedName>
</protein>
<keyword evidence="1" id="KW-1133">Transmembrane helix</keyword>
<gene>
    <name evidence="2" type="ORF">FCALED_LOCUS1134</name>
</gene>
<keyword evidence="1" id="KW-0472">Membrane</keyword>
<evidence type="ECO:0000256" key="1">
    <source>
        <dbReference type="SAM" id="Phobius"/>
    </source>
</evidence>
<reference evidence="2" key="1">
    <citation type="submission" date="2021-06" db="EMBL/GenBank/DDBJ databases">
        <authorList>
            <person name="Kallberg Y."/>
            <person name="Tangrot J."/>
            <person name="Rosling A."/>
        </authorList>
    </citation>
    <scope>NUCLEOTIDE SEQUENCE</scope>
    <source>
        <strain evidence="2">UK204</strain>
    </source>
</reference>
<accession>A0A9N8VDQ5</accession>
<proteinExistence type="predicted"/>
<organism evidence="2 3">
    <name type="scientific">Funneliformis caledonium</name>
    <dbReference type="NCBI Taxonomy" id="1117310"/>
    <lineage>
        <taxon>Eukaryota</taxon>
        <taxon>Fungi</taxon>
        <taxon>Fungi incertae sedis</taxon>
        <taxon>Mucoromycota</taxon>
        <taxon>Glomeromycotina</taxon>
        <taxon>Glomeromycetes</taxon>
        <taxon>Glomerales</taxon>
        <taxon>Glomeraceae</taxon>
        <taxon>Funneliformis</taxon>
    </lineage>
</organism>
<evidence type="ECO:0000313" key="3">
    <source>
        <dbReference type="Proteomes" id="UP000789570"/>
    </source>
</evidence>